<feature type="transmembrane region" description="Helical" evidence="6">
    <location>
        <begin position="49"/>
        <end position="73"/>
    </location>
</feature>
<name>A0A8H4N0A6_9PEZI</name>
<sequence>MAPVPPVLLESRFEYAFGTVILASRWFCRWKTVGFKKWSWDDYFSISAWLWFTILLAMVEYLATVGAAAGMTSAQRAALPPPMVESFKKGGKAMYASFYCFIAFVWSLKGCLLGFYYRLTQGLKYHRYILIVAALALVSFVGAVLTQVLHCLPTHKNWQVVPNPGLECSAAINTNIAIATGNVTTDAMLLIMPFFLLKDTKISMWRKIKIGFLLSLGLFVIAMSLVRCILTIDNPATVNASSIWAMREGLVAIFAVNAPILNALFKTETWSGRPGTAINTYGSGYGSRSRSKGSIMLSSGGDLESQPVNKKAGIYKMMEIETSSKESTKELVDERVVPSNWGAPHRV</sequence>
<keyword evidence="4 6" id="KW-0472">Membrane</keyword>
<feature type="transmembrane region" description="Helical" evidence="6">
    <location>
        <begin position="244"/>
        <end position="265"/>
    </location>
</feature>
<evidence type="ECO:0000256" key="5">
    <source>
        <dbReference type="ARBA" id="ARBA00038359"/>
    </source>
</evidence>
<gene>
    <name evidence="8" type="ORF">GTA08_BOTSDO07485</name>
</gene>
<evidence type="ECO:0000256" key="2">
    <source>
        <dbReference type="ARBA" id="ARBA00022692"/>
    </source>
</evidence>
<comment type="similarity">
    <text evidence="5">Belongs to the SAT4 family.</text>
</comment>
<evidence type="ECO:0000259" key="7">
    <source>
        <dbReference type="Pfam" id="PF20684"/>
    </source>
</evidence>
<feature type="transmembrane region" description="Helical" evidence="6">
    <location>
        <begin position="128"/>
        <end position="150"/>
    </location>
</feature>
<protein>
    <recommendedName>
        <fullName evidence="7">Rhodopsin domain-containing protein</fullName>
    </recommendedName>
</protein>
<dbReference type="OrthoDB" id="2988756at2759"/>
<keyword evidence="3 6" id="KW-1133">Transmembrane helix</keyword>
<dbReference type="EMBL" id="WWBZ02000051">
    <property type="protein sequence ID" value="KAF4304150.1"/>
    <property type="molecule type" value="Genomic_DNA"/>
</dbReference>
<evidence type="ECO:0000256" key="6">
    <source>
        <dbReference type="SAM" id="Phobius"/>
    </source>
</evidence>
<evidence type="ECO:0000256" key="3">
    <source>
        <dbReference type="ARBA" id="ARBA00022989"/>
    </source>
</evidence>
<evidence type="ECO:0000313" key="9">
    <source>
        <dbReference type="Proteomes" id="UP000572817"/>
    </source>
</evidence>
<evidence type="ECO:0000313" key="8">
    <source>
        <dbReference type="EMBL" id="KAF4304150.1"/>
    </source>
</evidence>
<dbReference type="Proteomes" id="UP000572817">
    <property type="component" value="Unassembled WGS sequence"/>
</dbReference>
<feature type="domain" description="Rhodopsin" evidence="7">
    <location>
        <begin position="25"/>
        <end position="266"/>
    </location>
</feature>
<evidence type="ECO:0000256" key="1">
    <source>
        <dbReference type="ARBA" id="ARBA00004141"/>
    </source>
</evidence>
<feature type="transmembrane region" description="Helical" evidence="6">
    <location>
        <begin position="93"/>
        <end position="116"/>
    </location>
</feature>
<dbReference type="GO" id="GO:0016020">
    <property type="term" value="C:membrane"/>
    <property type="evidence" value="ECO:0007669"/>
    <property type="project" value="UniProtKB-SubCell"/>
</dbReference>
<reference evidence="8" key="1">
    <citation type="submission" date="2020-04" db="EMBL/GenBank/DDBJ databases">
        <title>Genome Assembly and Annotation of Botryosphaeria dothidea sdau 11-99, a Latent Pathogen of Apple Fruit Ring Rot in China.</title>
        <authorList>
            <person name="Yu C."/>
            <person name="Diao Y."/>
            <person name="Lu Q."/>
            <person name="Zhao J."/>
            <person name="Cui S."/>
            <person name="Peng C."/>
            <person name="He B."/>
            <person name="Liu H."/>
        </authorList>
    </citation>
    <scope>NUCLEOTIDE SEQUENCE [LARGE SCALE GENOMIC DNA]</scope>
    <source>
        <strain evidence="8">Sdau11-99</strain>
    </source>
</reference>
<dbReference type="AlphaFoldDB" id="A0A8H4N0A6"/>
<organism evidence="8 9">
    <name type="scientific">Botryosphaeria dothidea</name>
    <dbReference type="NCBI Taxonomy" id="55169"/>
    <lineage>
        <taxon>Eukaryota</taxon>
        <taxon>Fungi</taxon>
        <taxon>Dikarya</taxon>
        <taxon>Ascomycota</taxon>
        <taxon>Pezizomycotina</taxon>
        <taxon>Dothideomycetes</taxon>
        <taxon>Dothideomycetes incertae sedis</taxon>
        <taxon>Botryosphaeriales</taxon>
        <taxon>Botryosphaeriaceae</taxon>
        <taxon>Botryosphaeria</taxon>
    </lineage>
</organism>
<dbReference type="PANTHER" id="PTHR33048">
    <property type="entry name" value="PTH11-LIKE INTEGRAL MEMBRANE PROTEIN (AFU_ORTHOLOGUE AFUA_5G11245)"/>
    <property type="match status" value="1"/>
</dbReference>
<dbReference type="PANTHER" id="PTHR33048:SF152">
    <property type="entry name" value="INTEGRAL MEMBRANE PROTEIN"/>
    <property type="match status" value="1"/>
</dbReference>
<dbReference type="Pfam" id="PF20684">
    <property type="entry name" value="Fung_rhodopsin"/>
    <property type="match status" value="1"/>
</dbReference>
<keyword evidence="2 6" id="KW-0812">Transmembrane</keyword>
<feature type="transmembrane region" description="Helical" evidence="6">
    <location>
        <begin position="12"/>
        <end position="28"/>
    </location>
</feature>
<dbReference type="InterPro" id="IPR049326">
    <property type="entry name" value="Rhodopsin_dom_fungi"/>
</dbReference>
<feature type="transmembrane region" description="Helical" evidence="6">
    <location>
        <begin position="170"/>
        <end position="196"/>
    </location>
</feature>
<feature type="transmembrane region" description="Helical" evidence="6">
    <location>
        <begin position="208"/>
        <end position="232"/>
    </location>
</feature>
<dbReference type="InterPro" id="IPR052337">
    <property type="entry name" value="SAT4-like"/>
</dbReference>
<comment type="subcellular location">
    <subcellularLocation>
        <location evidence="1">Membrane</location>
        <topology evidence="1">Multi-pass membrane protein</topology>
    </subcellularLocation>
</comment>
<comment type="caution">
    <text evidence="8">The sequence shown here is derived from an EMBL/GenBank/DDBJ whole genome shotgun (WGS) entry which is preliminary data.</text>
</comment>
<evidence type="ECO:0000256" key="4">
    <source>
        <dbReference type="ARBA" id="ARBA00023136"/>
    </source>
</evidence>
<keyword evidence="9" id="KW-1185">Reference proteome</keyword>
<accession>A0A8H4N0A6</accession>
<proteinExistence type="inferred from homology"/>